<dbReference type="Gene3D" id="3.20.20.140">
    <property type="entry name" value="Metal-dependent hydrolases"/>
    <property type="match status" value="1"/>
</dbReference>
<dbReference type="SUPFAM" id="SSF51556">
    <property type="entry name" value="Metallo-dependent hydrolases"/>
    <property type="match status" value="1"/>
</dbReference>
<evidence type="ECO:0000256" key="3">
    <source>
        <dbReference type="ARBA" id="ARBA00022723"/>
    </source>
</evidence>
<dbReference type="Proteomes" id="UP000243686">
    <property type="component" value="Unassembled WGS sequence"/>
</dbReference>
<dbReference type="PROSITE" id="PS01091">
    <property type="entry name" value="TATD_3"/>
    <property type="match status" value="1"/>
</dbReference>
<dbReference type="EMBL" id="KV906970">
    <property type="protein sequence ID" value="OON13970.1"/>
    <property type="molecule type" value="Genomic_DNA"/>
</dbReference>
<dbReference type="GO" id="GO:0008296">
    <property type="term" value="F:3'-5'-DNA exonuclease activity"/>
    <property type="evidence" value="ECO:0007669"/>
    <property type="project" value="TreeGrafter"/>
</dbReference>
<comment type="function">
    <text evidence="6">Deoxyribonuclease which catalyzes (in vitro) the decatenation of kinetoplast DNA, which are circular DNA catenated to each other, producing linear DNA molecules. Plays an important role in chromosomal segregation and cell cycle progression during eye development probably via its DNA decatenation activity.</text>
</comment>
<evidence type="ECO:0000313" key="7">
    <source>
        <dbReference type="EMBL" id="OON13970.1"/>
    </source>
</evidence>
<dbReference type="InterPro" id="IPR032466">
    <property type="entry name" value="Metal_Hydrolase"/>
</dbReference>
<sequence>MVSVRKFIDIGANLTDKVFRGLYRGRQHHEDDFQIVLSRAFNAGIDKIIVTSGSLSDSEDGLALTRTDERLYATAGCHPTRCQEFEPNPEQYLSNLRDLILRNRDKIVAVGECGLDYDREEFCPAAIQREHFAAQLRLASEVDLPLFLHCRAAHDDLVKILAMAKEMHFNGHRPLRGVVHTFDGTLSDAERILALGLYLGLNGCSLKTEENLQVLKSIPVDRILLETDAPWCEIRPTHAGYKYISTHHPTRKSDRWDASCMVKGRNEPANIVQVLEVVAAVKSLPADELAEQIFQNTMKLFYFPANNPDAMDDEKTARLQEHEVFVNCQTEVEPNGPFVPMTDACMYSTEKDGTLFPDDLIHVDPLTLTRRRLEL</sequence>
<keyword evidence="2" id="KW-0540">Nuclease</keyword>
<evidence type="ECO:0000256" key="4">
    <source>
        <dbReference type="ARBA" id="ARBA00022801"/>
    </source>
</evidence>
<evidence type="ECO:0000256" key="1">
    <source>
        <dbReference type="ARBA" id="ARBA00009275"/>
    </source>
</evidence>
<keyword evidence="8" id="KW-1185">Reference proteome</keyword>
<dbReference type="InterPro" id="IPR018228">
    <property type="entry name" value="DNase_TatD-rel_CS"/>
</dbReference>
<dbReference type="GO" id="GO:0046872">
    <property type="term" value="F:metal ion binding"/>
    <property type="evidence" value="ECO:0007669"/>
    <property type="project" value="UniProtKB-KW"/>
</dbReference>
<proteinExistence type="inferred from homology"/>
<dbReference type="AlphaFoldDB" id="A0A1S8WHN6"/>
<dbReference type="GO" id="GO:0005829">
    <property type="term" value="C:cytosol"/>
    <property type="evidence" value="ECO:0007669"/>
    <property type="project" value="TreeGrafter"/>
</dbReference>
<dbReference type="InterPro" id="IPR001130">
    <property type="entry name" value="TatD-like"/>
</dbReference>
<accession>A0A1S8WHN6</accession>
<dbReference type="PANTHER" id="PTHR10060">
    <property type="entry name" value="TATD FAMILY DEOXYRIBONUCLEASE"/>
    <property type="match status" value="1"/>
</dbReference>
<organism evidence="7 8">
    <name type="scientific">Opisthorchis viverrini</name>
    <name type="common">Southeast Asian liver fluke</name>
    <dbReference type="NCBI Taxonomy" id="6198"/>
    <lineage>
        <taxon>Eukaryota</taxon>
        <taxon>Metazoa</taxon>
        <taxon>Spiralia</taxon>
        <taxon>Lophotrochozoa</taxon>
        <taxon>Platyhelminthes</taxon>
        <taxon>Trematoda</taxon>
        <taxon>Digenea</taxon>
        <taxon>Opisthorchiida</taxon>
        <taxon>Opisthorchiata</taxon>
        <taxon>Opisthorchiidae</taxon>
        <taxon>Opisthorchis</taxon>
    </lineage>
</organism>
<dbReference type="PROSITE" id="PS01090">
    <property type="entry name" value="TATD_2"/>
    <property type="match status" value="1"/>
</dbReference>
<evidence type="ECO:0000256" key="6">
    <source>
        <dbReference type="ARBA" id="ARBA00045223"/>
    </source>
</evidence>
<comment type="similarity">
    <text evidence="1">Belongs to the metallo-dependent hydrolases superfamily. TatD-type hydrolase family.</text>
</comment>
<protein>
    <recommendedName>
        <fullName evidence="5">Deoxyribonuclease TATDN1</fullName>
    </recommendedName>
</protein>
<keyword evidence="3" id="KW-0479">Metal-binding</keyword>
<dbReference type="PANTHER" id="PTHR10060:SF15">
    <property type="entry name" value="DEOXYRIBONUCLEASE TATDN1"/>
    <property type="match status" value="1"/>
</dbReference>
<evidence type="ECO:0000256" key="2">
    <source>
        <dbReference type="ARBA" id="ARBA00022722"/>
    </source>
</evidence>
<keyword evidence="4 7" id="KW-0378">Hydrolase</keyword>
<dbReference type="CDD" id="cd01310">
    <property type="entry name" value="TatD_DNAse"/>
    <property type="match status" value="1"/>
</dbReference>
<dbReference type="Pfam" id="PF01026">
    <property type="entry name" value="TatD_DNase"/>
    <property type="match status" value="1"/>
</dbReference>
<feature type="non-terminal residue" evidence="7">
    <location>
        <position position="375"/>
    </location>
</feature>
<reference evidence="7 8" key="1">
    <citation type="submission" date="2015-03" db="EMBL/GenBank/DDBJ databases">
        <title>Draft genome of the nematode, Opisthorchis viverrini.</title>
        <authorList>
            <person name="Mitreva M."/>
        </authorList>
    </citation>
    <scope>NUCLEOTIDE SEQUENCE [LARGE SCALE GENOMIC DNA]</scope>
    <source>
        <strain evidence="7">Khon Kaen</strain>
    </source>
</reference>
<evidence type="ECO:0000313" key="8">
    <source>
        <dbReference type="Proteomes" id="UP000243686"/>
    </source>
</evidence>
<gene>
    <name evidence="7" type="ORF">X801_10245</name>
</gene>
<evidence type="ECO:0000256" key="5">
    <source>
        <dbReference type="ARBA" id="ARBA00039767"/>
    </source>
</evidence>
<dbReference type="InterPro" id="IPR050891">
    <property type="entry name" value="TatD-type_Hydrolase"/>
</dbReference>
<name>A0A1S8WHN6_OPIVI</name>